<dbReference type="PANTHER" id="PTHR31973:SF187">
    <property type="entry name" value="MUTATOR TRANSPOSASE MUDRA PROTEIN"/>
    <property type="match status" value="1"/>
</dbReference>
<evidence type="ECO:0000313" key="2">
    <source>
        <dbReference type="EMBL" id="KAB2612146.1"/>
    </source>
</evidence>
<reference evidence="2 3" key="1">
    <citation type="submission" date="2019-09" db="EMBL/GenBank/DDBJ databases">
        <authorList>
            <person name="Ou C."/>
        </authorList>
    </citation>
    <scope>NUCLEOTIDE SEQUENCE [LARGE SCALE GENOMIC DNA]</scope>
    <source>
        <strain evidence="2">S2</strain>
        <tissue evidence="2">Leaf</tissue>
    </source>
</reference>
<evidence type="ECO:0000259" key="1">
    <source>
        <dbReference type="Pfam" id="PF03108"/>
    </source>
</evidence>
<sequence length="464" mass="52838">MLFKTRCSELKYSLSEGFTCLLDCDANVNNMLLVCGVVGKPLVEILVFDKFVGALVELPTDSVSFLRYTSDSTVLVSENYHLGKYGSHGNRGCADFRDMLKNFSVECGFELKYLKNDKSRINAECSRKESNGCPWRVYIDYSTAYFGKEKAISELNDDDVDSYKLLPWYIESTLASNLGYVFELEVVPKSNSILFLFEVAYAIADLEIIANWREFLSILSLYIKVSRKGDHIYNVSSLFSKGAGKGLKKKMNFLANCAYACTTSDFDDCIIEFMDNGKGHNYAITHFPGKRWGSMSNALSESFNTIVLNSRCMLLMDLLKDIRVWLMVSMAKKKLFDQNIHTILCPKKENELKLLLKEGMHWMISRSDMDVFEVSTEWNRFKATFYPETYQFVMNPVSDLDKPNVNNFKNGVRPPNTEISSRRPKKIRIKFAGEISGTKKIVTCRRCQGLGHNKVSCKVVIQDG</sequence>
<protein>
    <recommendedName>
        <fullName evidence="1">Transposase MuDR plant domain-containing protein</fullName>
    </recommendedName>
</protein>
<dbReference type="PANTHER" id="PTHR31973">
    <property type="entry name" value="POLYPROTEIN, PUTATIVE-RELATED"/>
    <property type="match status" value="1"/>
</dbReference>
<dbReference type="AlphaFoldDB" id="A0A5N5G9S5"/>
<dbReference type="EMBL" id="SMOL01000468">
    <property type="protein sequence ID" value="KAB2612146.1"/>
    <property type="molecule type" value="Genomic_DNA"/>
</dbReference>
<name>A0A5N5G9S5_9ROSA</name>
<dbReference type="InterPro" id="IPR004332">
    <property type="entry name" value="Transposase_MuDR"/>
</dbReference>
<organism evidence="2 3">
    <name type="scientific">Pyrus ussuriensis x Pyrus communis</name>
    <dbReference type="NCBI Taxonomy" id="2448454"/>
    <lineage>
        <taxon>Eukaryota</taxon>
        <taxon>Viridiplantae</taxon>
        <taxon>Streptophyta</taxon>
        <taxon>Embryophyta</taxon>
        <taxon>Tracheophyta</taxon>
        <taxon>Spermatophyta</taxon>
        <taxon>Magnoliopsida</taxon>
        <taxon>eudicotyledons</taxon>
        <taxon>Gunneridae</taxon>
        <taxon>Pentapetalae</taxon>
        <taxon>rosids</taxon>
        <taxon>fabids</taxon>
        <taxon>Rosales</taxon>
        <taxon>Rosaceae</taxon>
        <taxon>Amygdaloideae</taxon>
        <taxon>Maleae</taxon>
        <taxon>Pyrus</taxon>
    </lineage>
</organism>
<evidence type="ECO:0000313" key="3">
    <source>
        <dbReference type="Proteomes" id="UP000327157"/>
    </source>
</evidence>
<dbReference type="Proteomes" id="UP000327157">
    <property type="component" value="Unassembled WGS sequence"/>
</dbReference>
<dbReference type="Pfam" id="PF03108">
    <property type="entry name" value="DBD_Tnp_Mut"/>
    <property type="match status" value="1"/>
</dbReference>
<dbReference type="OrthoDB" id="1938144at2759"/>
<gene>
    <name evidence="2" type="ORF">D8674_036826</name>
</gene>
<reference evidence="2 3" key="2">
    <citation type="submission" date="2019-11" db="EMBL/GenBank/DDBJ databases">
        <title>A de novo genome assembly of a pear dwarfing rootstock.</title>
        <authorList>
            <person name="Wang F."/>
            <person name="Wang J."/>
            <person name="Li S."/>
            <person name="Zhang Y."/>
            <person name="Fang M."/>
            <person name="Ma L."/>
            <person name="Zhao Y."/>
            <person name="Jiang S."/>
        </authorList>
    </citation>
    <scope>NUCLEOTIDE SEQUENCE [LARGE SCALE GENOMIC DNA]</scope>
    <source>
        <strain evidence="2">S2</strain>
        <tissue evidence="2">Leaf</tissue>
    </source>
</reference>
<feature type="domain" description="Transposase MuDR plant" evidence="1">
    <location>
        <begin position="93"/>
        <end position="138"/>
    </location>
</feature>
<comment type="caution">
    <text evidence="2">The sequence shown here is derived from an EMBL/GenBank/DDBJ whole genome shotgun (WGS) entry which is preliminary data.</text>
</comment>
<accession>A0A5N5G9S5</accession>
<keyword evidence="3" id="KW-1185">Reference proteome</keyword>
<proteinExistence type="predicted"/>